<dbReference type="EMBL" id="UINC01078185">
    <property type="protein sequence ID" value="SVC19019.1"/>
    <property type="molecule type" value="Genomic_DNA"/>
</dbReference>
<feature type="domain" description="Alcohol dehydrogenase-like N-terminal" evidence="3">
    <location>
        <begin position="29"/>
        <end position="142"/>
    </location>
</feature>
<dbReference type="Gene3D" id="3.40.50.720">
    <property type="entry name" value="NAD(P)-binding Rossmann-like Domain"/>
    <property type="match status" value="1"/>
</dbReference>
<dbReference type="InterPro" id="IPR011032">
    <property type="entry name" value="GroES-like_sf"/>
</dbReference>
<evidence type="ECO:0000259" key="2">
    <source>
        <dbReference type="Pfam" id="PF00107"/>
    </source>
</evidence>
<keyword evidence="1" id="KW-0560">Oxidoreductase</keyword>
<dbReference type="InterPro" id="IPR013149">
    <property type="entry name" value="ADH-like_C"/>
</dbReference>
<organism evidence="4">
    <name type="scientific">marine metagenome</name>
    <dbReference type="NCBI Taxonomy" id="408172"/>
    <lineage>
        <taxon>unclassified sequences</taxon>
        <taxon>metagenomes</taxon>
        <taxon>ecological metagenomes</taxon>
    </lineage>
</organism>
<accession>A0A382K4C7</accession>
<evidence type="ECO:0008006" key="5">
    <source>
        <dbReference type="Google" id="ProtNLM"/>
    </source>
</evidence>
<evidence type="ECO:0000259" key="3">
    <source>
        <dbReference type="Pfam" id="PF08240"/>
    </source>
</evidence>
<evidence type="ECO:0000313" key="4">
    <source>
        <dbReference type="EMBL" id="SVC19019.1"/>
    </source>
</evidence>
<dbReference type="GO" id="GO:0016491">
    <property type="term" value="F:oxidoreductase activity"/>
    <property type="evidence" value="ECO:0007669"/>
    <property type="project" value="UniProtKB-KW"/>
</dbReference>
<dbReference type="InterPro" id="IPR036291">
    <property type="entry name" value="NAD(P)-bd_dom_sf"/>
</dbReference>
<dbReference type="InterPro" id="IPR050129">
    <property type="entry name" value="Zn_alcohol_dh"/>
</dbReference>
<name>A0A382K4C7_9ZZZZ</name>
<dbReference type="PANTHER" id="PTHR43401">
    <property type="entry name" value="L-THREONINE 3-DEHYDROGENASE"/>
    <property type="match status" value="1"/>
</dbReference>
<protein>
    <recommendedName>
        <fullName evidence="5">Enoyl reductase (ER) domain-containing protein</fullName>
    </recommendedName>
</protein>
<dbReference type="PANTHER" id="PTHR43401:SF2">
    <property type="entry name" value="L-THREONINE 3-DEHYDROGENASE"/>
    <property type="match status" value="1"/>
</dbReference>
<dbReference type="AlphaFoldDB" id="A0A382K4C7"/>
<dbReference type="Gene3D" id="3.90.180.10">
    <property type="entry name" value="Medium-chain alcohol dehydrogenases, catalytic domain"/>
    <property type="match status" value="1"/>
</dbReference>
<dbReference type="InterPro" id="IPR013154">
    <property type="entry name" value="ADH-like_N"/>
</dbReference>
<feature type="domain" description="Alcohol dehydrogenase-like C-terminal" evidence="2">
    <location>
        <begin position="188"/>
        <end position="319"/>
    </location>
</feature>
<dbReference type="SUPFAM" id="SSF51735">
    <property type="entry name" value="NAD(P)-binding Rossmann-fold domains"/>
    <property type="match status" value="1"/>
</dbReference>
<dbReference type="SUPFAM" id="SSF50129">
    <property type="entry name" value="GroES-like"/>
    <property type="match status" value="1"/>
</dbReference>
<sequence length="363" mass="39139">MPDKSFAMVLTAKRQLEAMDVVIPDIDEDSSIIRLEACGICGSDYEQFEGVLRTPVPVIPGHEPLGIIERIGDKAARRWGVDVGDRVAVETMLPCRHCPSCLGGSYNLCDERRIYSYIPLSVPPGLWGGYAQYMYLHPNSVVHRVNPEIPASIAVIFNPLGAGFRWAVEMPNARPGDAVVIMGPGQRGLASVIALQHVGVTDIIVTGLAADTDKLALARHYGARVTIDVDNENVVSRVKEVTNGRGADIVVDVSSYATQPVADALHLVKVGGQIVLAGVKGFKAVDDFVSDLIVMKEATIRGAIGVTSTGYRQAINVIESGHVDFTPMHTHDFDLEDAELAIKTLAREIVDDESIHSCLIPPS</sequence>
<gene>
    <name evidence="4" type="ORF">METZ01_LOCUS271873</name>
</gene>
<dbReference type="Pfam" id="PF00107">
    <property type="entry name" value="ADH_zinc_N"/>
    <property type="match status" value="1"/>
</dbReference>
<dbReference type="Pfam" id="PF08240">
    <property type="entry name" value="ADH_N"/>
    <property type="match status" value="1"/>
</dbReference>
<proteinExistence type="predicted"/>
<evidence type="ECO:0000256" key="1">
    <source>
        <dbReference type="ARBA" id="ARBA00023002"/>
    </source>
</evidence>
<reference evidence="4" key="1">
    <citation type="submission" date="2018-05" db="EMBL/GenBank/DDBJ databases">
        <authorList>
            <person name="Lanie J.A."/>
            <person name="Ng W.-L."/>
            <person name="Kazmierczak K.M."/>
            <person name="Andrzejewski T.M."/>
            <person name="Davidsen T.M."/>
            <person name="Wayne K.J."/>
            <person name="Tettelin H."/>
            <person name="Glass J.I."/>
            <person name="Rusch D."/>
            <person name="Podicherti R."/>
            <person name="Tsui H.-C.T."/>
            <person name="Winkler M.E."/>
        </authorList>
    </citation>
    <scope>NUCLEOTIDE SEQUENCE</scope>
</reference>